<organism evidence="1 2">
    <name type="scientific">Formosa agariphila (strain DSM 15362 / KCTC 12365 / LMG 23005 / KMM 3901 / M-2Alg 35-1)</name>
    <dbReference type="NCBI Taxonomy" id="1347342"/>
    <lineage>
        <taxon>Bacteria</taxon>
        <taxon>Pseudomonadati</taxon>
        <taxon>Bacteroidota</taxon>
        <taxon>Flavobacteriia</taxon>
        <taxon>Flavobacteriales</taxon>
        <taxon>Flavobacteriaceae</taxon>
        <taxon>Formosa</taxon>
    </lineage>
</organism>
<dbReference type="AlphaFoldDB" id="T2KR22"/>
<name>T2KR22_FORAG</name>
<dbReference type="RefSeq" id="WP_141675503.1">
    <property type="nucleotide sequence ID" value="NZ_HG315671.1"/>
</dbReference>
<protein>
    <submittedName>
        <fullName evidence="1">Uncharacterized protein</fullName>
    </submittedName>
</protein>
<dbReference type="Proteomes" id="UP000016160">
    <property type="component" value="Chromosome"/>
</dbReference>
<gene>
    <name evidence="1" type="ORF">BN863_32510</name>
</gene>
<dbReference type="EMBL" id="HG315671">
    <property type="protein sequence ID" value="CDF80963.1"/>
    <property type="molecule type" value="Genomic_DNA"/>
</dbReference>
<keyword evidence="2" id="KW-1185">Reference proteome</keyword>
<dbReference type="HOGENOM" id="CLU_1080490_0_0_10"/>
<sequence length="236" mass="27335">MEIAMRKERSVIKSVFIIFILCSFSQFYGQKSIEGRYSNLMPNQEHYNFFDFKKNGIFEYHSGASLGDDKYGKGHYQIKNDSLILNYDLTEPIKIGYHISKIWRNNKDSICIKFVLFDLNHKVLDPPAASVMYKDSLSKYGYSGVAANNSGVAVFRLKKEKNNLQFMLSNLGYKPYNLIVDRNYNYEISVFMQNQGEGLPILNQTDTLEIVKQGRKYLEVKNKNGTTVRLQRVVDE</sequence>
<dbReference type="STRING" id="1347342.BN863_32510"/>
<accession>T2KR22</accession>
<dbReference type="eggNOG" id="ENOG50339H3">
    <property type="taxonomic scope" value="Bacteria"/>
</dbReference>
<dbReference type="OrthoDB" id="825758at2"/>
<evidence type="ECO:0000313" key="2">
    <source>
        <dbReference type="Proteomes" id="UP000016160"/>
    </source>
</evidence>
<evidence type="ECO:0000313" key="1">
    <source>
        <dbReference type="EMBL" id="CDF80963.1"/>
    </source>
</evidence>
<reference evidence="1 2" key="1">
    <citation type="journal article" date="2013" name="Appl. Environ. Microbiol.">
        <title>The genome of the alga-associated marine flavobacterium Formosa agariphila KMM 3901T reveals a broad potential for degradation of algal polysaccharides.</title>
        <authorList>
            <person name="Mann A.J."/>
            <person name="Hahnke R.L."/>
            <person name="Huang S."/>
            <person name="Werner J."/>
            <person name="Xing P."/>
            <person name="Barbeyron T."/>
            <person name="Huettel B."/>
            <person name="Stueber K."/>
            <person name="Reinhardt R."/>
            <person name="Harder J."/>
            <person name="Gloeckner F.O."/>
            <person name="Amann R.I."/>
            <person name="Teeling H."/>
        </authorList>
    </citation>
    <scope>NUCLEOTIDE SEQUENCE [LARGE SCALE GENOMIC DNA]</scope>
    <source>
        <strain evidence="2">DSM 15362 / KCTC 12365 / LMG 23005 / KMM 3901</strain>
    </source>
</reference>
<dbReference type="PATRIC" id="fig|1347342.6.peg.3279"/>
<proteinExistence type="predicted"/>